<dbReference type="InParanoid" id="A0A1U8BBT5"/>
<sequence length="824" mass="92795">MDQSPQSIQGDGVIRVQITNYPSSSTIFEPHEESPTPSAWQQNSSSISAGHAPEKKLTLFALRLAILEKAASGVGALGFIWATVVLLGGFAIKIDTMDFWFITTILLIEGTRIFSRSRELEWQHQSTWRIEEAGIYSFRALKSSSHFLVQIVTAIFRPVTVLRPQSNHDRRVKEGTDTVRPSHRLQKKISTRIWAASDVPLLPYAGWVFLSRNIGKLLYWLQLLSATACVTLSLVRLIQQDYGDFSNDPDKKNQKSALNIFYGLALAEALLFLTEKAYWEWKVIYCKILEEVSTECRLGYSGMVSIKRFFYDAYSKCINGSIFDGLKMDLVSFAMELLSSGSSDEQLIGARILQKFSTNPEFSKDTLQKIGISISVIERLVEMLNWKDPQEEETRRAAAEILSELAGQKQNSLRVAGIPGVMESISSLLYTGRSSNGAADEICQRHVVLDHEHYEFSAFSHFGLRILKKLARDHDNCGKIGSTRGLLSKIIEFTHVDERWLRDEHVPDSQIRTVKLSLQVVKRLAITTGSTGKLLRREISEIVFTVSNIRDILQYGEKQSELQKLGIEILTSLAFEEDATERIGSTGGIIKELLHIFFKQQIPTGKRQKDVRVAAGEAVAMLALESKRNCHRILKLGVLHKLVLALGEPVLCIHSARILRNLCAYSEPGCFLHLKGVAAAAPTVLKAIQSSDKKIQEVMIGLAAEVFRFMDSQEADTVFDQTSIRKSDLAQELVQILQCYQYPHIRVPRMRRFVIELAIWMMRDREESTRMFKQLGLEKELENVIETTAEIENFNIFSGTVGISRHSKTIHSLVDTALELLAAV</sequence>
<dbReference type="GeneID" id="104612901"/>
<dbReference type="RefSeq" id="XP_010278854.1">
    <property type="nucleotide sequence ID" value="XM_010280552.2"/>
</dbReference>
<dbReference type="PANTHER" id="PTHR33115">
    <property type="entry name" value="ARM REPEAT SUPERFAMILY PROTEIN"/>
    <property type="match status" value="1"/>
</dbReference>
<dbReference type="InterPro" id="IPR016024">
    <property type="entry name" value="ARM-type_fold"/>
</dbReference>
<dbReference type="InterPro" id="IPR011989">
    <property type="entry name" value="ARM-like"/>
</dbReference>
<dbReference type="Gene3D" id="1.25.10.10">
    <property type="entry name" value="Leucine-rich Repeat Variant"/>
    <property type="match status" value="1"/>
</dbReference>
<dbReference type="AlphaFoldDB" id="A0A1U8BBT5"/>
<feature type="compositionally biased region" description="Polar residues" evidence="1">
    <location>
        <begin position="35"/>
        <end position="46"/>
    </location>
</feature>
<keyword evidence="3" id="KW-1185">Reference proteome</keyword>
<dbReference type="OMA" id="RHTTTIH"/>
<evidence type="ECO:0000256" key="1">
    <source>
        <dbReference type="SAM" id="MobiDB-lite"/>
    </source>
</evidence>
<dbReference type="SMART" id="SM00185">
    <property type="entry name" value="ARM"/>
    <property type="match status" value="2"/>
</dbReference>
<feature type="region of interest" description="Disordered" evidence="1">
    <location>
        <begin position="26"/>
        <end position="46"/>
    </location>
</feature>
<feature type="transmembrane region" description="Helical" evidence="2">
    <location>
        <begin position="70"/>
        <end position="92"/>
    </location>
</feature>
<evidence type="ECO:0000313" key="3">
    <source>
        <dbReference type="Proteomes" id="UP000189703"/>
    </source>
</evidence>
<accession>A0A1U8BBT5</accession>
<dbReference type="OrthoDB" id="662108at2759"/>
<evidence type="ECO:0000313" key="4">
    <source>
        <dbReference type="RefSeq" id="XP_010278854.1"/>
    </source>
</evidence>
<keyword evidence="2" id="KW-0472">Membrane</keyword>
<dbReference type="FunCoup" id="A0A1U8BBT5">
    <property type="interactions" value="1812"/>
</dbReference>
<proteinExistence type="predicted"/>
<protein>
    <submittedName>
        <fullName evidence="4">Uncharacterized protein LOC104612901</fullName>
    </submittedName>
</protein>
<name>A0A1U8BBT5_NELNU</name>
<gene>
    <name evidence="4" type="primary">LOC104612901</name>
</gene>
<keyword evidence="2" id="KW-1133">Transmembrane helix</keyword>
<reference evidence="4" key="1">
    <citation type="submission" date="2025-08" db="UniProtKB">
        <authorList>
            <consortium name="RefSeq"/>
        </authorList>
    </citation>
    <scope>IDENTIFICATION</scope>
</reference>
<dbReference type="eggNOG" id="ENOG502QRQI">
    <property type="taxonomic scope" value="Eukaryota"/>
</dbReference>
<dbReference type="InterPro" id="IPR000225">
    <property type="entry name" value="Armadillo"/>
</dbReference>
<keyword evidence="2" id="KW-0812">Transmembrane</keyword>
<organism evidence="3 4">
    <name type="scientific">Nelumbo nucifera</name>
    <name type="common">Sacred lotus</name>
    <dbReference type="NCBI Taxonomy" id="4432"/>
    <lineage>
        <taxon>Eukaryota</taxon>
        <taxon>Viridiplantae</taxon>
        <taxon>Streptophyta</taxon>
        <taxon>Embryophyta</taxon>
        <taxon>Tracheophyta</taxon>
        <taxon>Spermatophyta</taxon>
        <taxon>Magnoliopsida</taxon>
        <taxon>Proteales</taxon>
        <taxon>Nelumbonaceae</taxon>
        <taxon>Nelumbo</taxon>
    </lineage>
</organism>
<dbReference type="SUPFAM" id="SSF48371">
    <property type="entry name" value="ARM repeat"/>
    <property type="match status" value="1"/>
</dbReference>
<dbReference type="PANTHER" id="PTHR33115:SF50">
    <property type="entry name" value="ARM REPEAT SUPERFAMILY PROTEIN"/>
    <property type="match status" value="1"/>
</dbReference>
<dbReference type="KEGG" id="nnu:104612901"/>
<dbReference type="Proteomes" id="UP000189703">
    <property type="component" value="Unplaced"/>
</dbReference>
<evidence type="ECO:0000256" key="2">
    <source>
        <dbReference type="SAM" id="Phobius"/>
    </source>
</evidence>